<organism evidence="1 2">
    <name type="scientific">Pseudophaeobacter arcticus</name>
    <dbReference type="NCBI Taxonomy" id="385492"/>
    <lineage>
        <taxon>Bacteria</taxon>
        <taxon>Pseudomonadati</taxon>
        <taxon>Pseudomonadota</taxon>
        <taxon>Alphaproteobacteria</taxon>
        <taxon>Rhodobacterales</taxon>
        <taxon>Paracoccaceae</taxon>
        <taxon>Pseudophaeobacter</taxon>
    </lineage>
</organism>
<evidence type="ECO:0000313" key="1">
    <source>
        <dbReference type="EMBL" id="GAA6198515.1"/>
    </source>
</evidence>
<name>A0ABQ0ARN7_9RHOB</name>
<sequence>MCLGAPRGSIPLTQGPCLPFRVKQMCDGVACIWGTLVAFPRDLLPDRSALCACVRIKRQNLPDQ</sequence>
<protein>
    <submittedName>
        <fullName evidence="1">Uncharacterized protein</fullName>
    </submittedName>
</protein>
<gene>
    <name evidence="1" type="ORF">NBRC116598_39600</name>
</gene>
<dbReference type="Proteomes" id="UP001441944">
    <property type="component" value="Unassembled WGS sequence"/>
</dbReference>
<accession>A0ABQ0ARN7</accession>
<reference evidence="1 2" key="1">
    <citation type="submission" date="2024-04" db="EMBL/GenBank/DDBJ databases">
        <title>Draft genome sequence of Pseudophaeobacter arcticus NBRC 116598.</title>
        <authorList>
            <person name="Miyakawa T."/>
            <person name="Kusuya Y."/>
            <person name="Miura T."/>
        </authorList>
    </citation>
    <scope>NUCLEOTIDE SEQUENCE [LARGE SCALE GENOMIC DNA]</scope>
    <source>
        <strain evidence="1 2">SU-CL00105</strain>
    </source>
</reference>
<keyword evidence="2" id="KW-1185">Reference proteome</keyword>
<evidence type="ECO:0000313" key="2">
    <source>
        <dbReference type="Proteomes" id="UP001441944"/>
    </source>
</evidence>
<dbReference type="EMBL" id="BAABWU010000023">
    <property type="protein sequence ID" value="GAA6198515.1"/>
    <property type="molecule type" value="Genomic_DNA"/>
</dbReference>
<proteinExistence type="predicted"/>
<comment type="caution">
    <text evidence="1">The sequence shown here is derived from an EMBL/GenBank/DDBJ whole genome shotgun (WGS) entry which is preliminary data.</text>
</comment>